<dbReference type="InterPro" id="IPR015920">
    <property type="entry name" value="Cellobiose_DH-like_cyt"/>
</dbReference>
<organism evidence="9 10">
    <name type="scientific">Penicillium roqueforti (strain FM164)</name>
    <dbReference type="NCBI Taxonomy" id="1365484"/>
    <lineage>
        <taxon>Eukaryota</taxon>
        <taxon>Fungi</taxon>
        <taxon>Dikarya</taxon>
        <taxon>Ascomycota</taxon>
        <taxon>Pezizomycotina</taxon>
        <taxon>Eurotiomycetes</taxon>
        <taxon>Eurotiomycetidae</taxon>
        <taxon>Eurotiales</taxon>
        <taxon>Aspergillaceae</taxon>
        <taxon>Penicillium</taxon>
    </lineage>
</organism>
<keyword evidence="5 7" id="KW-1133">Transmembrane helix</keyword>
<dbReference type="InterPro" id="IPR006593">
    <property type="entry name" value="Cyt_b561/ferric_Rdtase_TM"/>
</dbReference>
<keyword evidence="3 7" id="KW-0812">Transmembrane</keyword>
<dbReference type="SUPFAM" id="SSF49344">
    <property type="entry name" value="CBD9-like"/>
    <property type="match status" value="1"/>
</dbReference>
<dbReference type="PANTHER" id="PTHR47797">
    <property type="entry name" value="DEHYDROGENASE, PUTATIVE (AFU_ORTHOLOGUE AFUA_8G05805)-RELATED"/>
    <property type="match status" value="1"/>
</dbReference>
<dbReference type="OrthoDB" id="19261at2759"/>
<feature type="transmembrane region" description="Helical" evidence="7">
    <location>
        <begin position="340"/>
        <end position="362"/>
    </location>
</feature>
<sequence>MAGSLMFILYGDPESSENPVLSIRTVDGHHQPRLITHDDMGGADLRLLQTSWMSALPSMHHEQHTIAKSQRPQSAHLSLICYSCARWPTSPISPLSSSQPWIRAWNNQQKFPMYSFDAPLDMYAHHVGNGGWVRFYVDMARSLTQPGDYYPSFPPLRPNIEALGASDTPIGISGIAATAANTWRKVKATALLQMTHGIMMAGSFLFLLPVGVLALRSGSPRSFTYHWILQGLATTCMIVGAGTGIALNQAHEHGHSHNKRHDSDSAKASAIFNTHQFLGGMIVAFLLIQILLGWWHHVTFVRIRARTWVSYAHIWVGRMEMVGGCANLLIGMVLTGCDSLGIEMVAGFILMEALGVTFWCFYRQQLAARKMSNA</sequence>
<keyword evidence="2" id="KW-0813">Transport</keyword>
<reference evidence="9" key="1">
    <citation type="journal article" date="2014" name="Nat. Commun.">
        <title>Multiple recent horizontal transfers of a large genomic region in cheese making fungi.</title>
        <authorList>
            <person name="Cheeseman K."/>
            <person name="Ropars J."/>
            <person name="Renault P."/>
            <person name="Dupont J."/>
            <person name="Gouzy J."/>
            <person name="Branca A."/>
            <person name="Abraham A.L."/>
            <person name="Ceppi M."/>
            <person name="Conseiller E."/>
            <person name="Debuchy R."/>
            <person name="Malagnac F."/>
            <person name="Goarin A."/>
            <person name="Silar P."/>
            <person name="Lacoste S."/>
            <person name="Sallet E."/>
            <person name="Bensimon A."/>
            <person name="Giraud T."/>
            <person name="Brygoo Y."/>
        </authorList>
    </citation>
    <scope>NUCLEOTIDE SEQUENCE [LARGE SCALE GENOMIC DNA]</scope>
    <source>
        <strain evidence="9">FM164</strain>
    </source>
</reference>
<keyword evidence="10" id="KW-1185">Reference proteome</keyword>
<dbReference type="SMART" id="SM00665">
    <property type="entry name" value="B561"/>
    <property type="match status" value="1"/>
</dbReference>
<evidence type="ECO:0000313" key="10">
    <source>
        <dbReference type="Proteomes" id="UP000030686"/>
    </source>
</evidence>
<feature type="domain" description="Cytochrome b561" evidence="8">
    <location>
        <begin position="195"/>
        <end position="332"/>
    </location>
</feature>
<dbReference type="PANTHER" id="PTHR47797:SF3">
    <property type="entry name" value="CYTOCHROME B561 DOMAIN-CONTAINING PROTEIN"/>
    <property type="match status" value="1"/>
</dbReference>
<dbReference type="GO" id="GO:0016020">
    <property type="term" value="C:membrane"/>
    <property type="evidence" value="ECO:0007669"/>
    <property type="project" value="UniProtKB-SubCell"/>
</dbReference>
<proteinExistence type="predicted"/>
<dbReference type="EMBL" id="HG792016">
    <property type="protein sequence ID" value="CDM33272.1"/>
    <property type="molecule type" value="Genomic_DNA"/>
</dbReference>
<feature type="transmembrane region" description="Helical" evidence="7">
    <location>
        <begin position="315"/>
        <end position="334"/>
    </location>
</feature>
<evidence type="ECO:0000256" key="4">
    <source>
        <dbReference type="ARBA" id="ARBA00022982"/>
    </source>
</evidence>
<keyword evidence="6 7" id="KW-0472">Membrane</keyword>
<dbReference type="AlphaFoldDB" id="W6QUS4"/>
<dbReference type="Gene3D" id="2.60.40.1210">
    <property type="entry name" value="Cellobiose dehydrogenase, cytochrome domain"/>
    <property type="match status" value="1"/>
</dbReference>
<evidence type="ECO:0000256" key="1">
    <source>
        <dbReference type="ARBA" id="ARBA00004370"/>
    </source>
</evidence>
<protein>
    <submittedName>
        <fullName evidence="9">Cytochrome b561, eukaryote</fullName>
    </submittedName>
</protein>
<evidence type="ECO:0000256" key="3">
    <source>
        <dbReference type="ARBA" id="ARBA00022692"/>
    </source>
</evidence>
<dbReference type="STRING" id="1365484.W6QUS4"/>
<evidence type="ECO:0000256" key="7">
    <source>
        <dbReference type="SAM" id="Phobius"/>
    </source>
</evidence>
<evidence type="ECO:0000256" key="2">
    <source>
        <dbReference type="ARBA" id="ARBA00022448"/>
    </source>
</evidence>
<accession>W6QUS4</accession>
<dbReference type="Proteomes" id="UP000030686">
    <property type="component" value="Unassembled WGS sequence"/>
</dbReference>
<feature type="transmembrane region" description="Helical" evidence="7">
    <location>
        <begin position="227"/>
        <end position="247"/>
    </location>
</feature>
<feature type="transmembrane region" description="Helical" evidence="7">
    <location>
        <begin position="277"/>
        <end position="295"/>
    </location>
</feature>
<gene>
    <name evidence="9" type="ORF">PROQFM164_S02g003424</name>
</gene>
<comment type="subcellular location">
    <subcellularLocation>
        <location evidence="1">Membrane</location>
    </subcellularLocation>
</comment>
<feature type="transmembrane region" description="Helical" evidence="7">
    <location>
        <begin position="194"/>
        <end position="215"/>
    </location>
</feature>
<dbReference type="Gene3D" id="1.20.120.1770">
    <property type="match status" value="1"/>
</dbReference>
<name>W6QUS4_PENRF</name>
<evidence type="ECO:0000256" key="5">
    <source>
        <dbReference type="ARBA" id="ARBA00022989"/>
    </source>
</evidence>
<evidence type="ECO:0000313" key="9">
    <source>
        <dbReference type="EMBL" id="CDM33272.1"/>
    </source>
</evidence>
<evidence type="ECO:0000259" key="8">
    <source>
        <dbReference type="SMART" id="SM00665"/>
    </source>
</evidence>
<keyword evidence="4" id="KW-0249">Electron transport</keyword>
<evidence type="ECO:0000256" key="6">
    <source>
        <dbReference type="ARBA" id="ARBA00023136"/>
    </source>
</evidence>
<dbReference type="CDD" id="cd09630">
    <property type="entry name" value="CDH_like_cytochrome"/>
    <property type="match status" value="1"/>
</dbReference>
<dbReference type="OMA" id="KSFKYHW"/>
<dbReference type="CDD" id="cd08760">
    <property type="entry name" value="Cyt_b561_FRRS1_like"/>
    <property type="match status" value="1"/>
</dbReference>